<protein>
    <submittedName>
        <fullName evidence="1">Uncharacterized protein</fullName>
    </submittedName>
</protein>
<reference evidence="1 2" key="1">
    <citation type="submission" date="2024-02" db="EMBL/GenBank/DDBJ databases">
        <authorList>
            <person name="Vignale AGUSTIN F."/>
            <person name="Sosa J E."/>
            <person name="Modenutti C."/>
        </authorList>
    </citation>
    <scope>NUCLEOTIDE SEQUENCE [LARGE SCALE GENOMIC DNA]</scope>
</reference>
<gene>
    <name evidence="1" type="ORF">ILEXP_LOCUS38430</name>
</gene>
<dbReference type="Proteomes" id="UP001642360">
    <property type="component" value="Unassembled WGS sequence"/>
</dbReference>
<dbReference type="EMBL" id="CAUOFW020005203">
    <property type="protein sequence ID" value="CAK9169001.1"/>
    <property type="molecule type" value="Genomic_DNA"/>
</dbReference>
<sequence>MSTASLAMILPHKLLGSKWAVEAYDQYSERVLVVDSLTCNVPPVRTYNILLALEQTSPSFGVSVEMIDDSAPDHLEIMMMKFFVSYQSHLRNVNQDRELDSLILLVSSNSLSATSAASTTLA</sequence>
<comment type="caution">
    <text evidence="1">The sequence shown here is derived from an EMBL/GenBank/DDBJ whole genome shotgun (WGS) entry which is preliminary data.</text>
</comment>
<evidence type="ECO:0000313" key="1">
    <source>
        <dbReference type="EMBL" id="CAK9169001.1"/>
    </source>
</evidence>
<evidence type="ECO:0000313" key="2">
    <source>
        <dbReference type="Proteomes" id="UP001642360"/>
    </source>
</evidence>
<proteinExistence type="predicted"/>
<organism evidence="1 2">
    <name type="scientific">Ilex paraguariensis</name>
    <name type="common">yerba mate</name>
    <dbReference type="NCBI Taxonomy" id="185542"/>
    <lineage>
        <taxon>Eukaryota</taxon>
        <taxon>Viridiplantae</taxon>
        <taxon>Streptophyta</taxon>
        <taxon>Embryophyta</taxon>
        <taxon>Tracheophyta</taxon>
        <taxon>Spermatophyta</taxon>
        <taxon>Magnoliopsida</taxon>
        <taxon>eudicotyledons</taxon>
        <taxon>Gunneridae</taxon>
        <taxon>Pentapetalae</taxon>
        <taxon>asterids</taxon>
        <taxon>campanulids</taxon>
        <taxon>Aquifoliales</taxon>
        <taxon>Aquifoliaceae</taxon>
        <taxon>Ilex</taxon>
    </lineage>
</organism>
<dbReference type="AlphaFoldDB" id="A0ABC8TJ49"/>
<name>A0ABC8TJ49_9AQUA</name>
<keyword evidence="2" id="KW-1185">Reference proteome</keyword>
<accession>A0ABC8TJ49</accession>